<keyword evidence="4 13" id="KW-0813">Transport</keyword>
<evidence type="ECO:0000256" key="2">
    <source>
        <dbReference type="ARBA" id="ARBA00004651"/>
    </source>
</evidence>
<keyword evidence="15" id="KW-1185">Reference proteome</keyword>
<evidence type="ECO:0000256" key="4">
    <source>
        <dbReference type="ARBA" id="ARBA00022448"/>
    </source>
</evidence>
<keyword evidence="3" id="KW-0171">Cobalt transport</keyword>
<dbReference type="Pfam" id="PF03824">
    <property type="entry name" value="NicO"/>
    <property type="match status" value="1"/>
</dbReference>
<evidence type="ECO:0000256" key="6">
    <source>
        <dbReference type="ARBA" id="ARBA00022596"/>
    </source>
</evidence>
<evidence type="ECO:0000256" key="5">
    <source>
        <dbReference type="ARBA" id="ARBA00022475"/>
    </source>
</evidence>
<accession>A0A0L1JVJ0</accession>
<dbReference type="GO" id="GO:0032025">
    <property type="term" value="P:response to cobalt ion"/>
    <property type="evidence" value="ECO:0007669"/>
    <property type="project" value="TreeGrafter"/>
</dbReference>
<keyword evidence="11 13" id="KW-0472">Membrane</keyword>
<comment type="function">
    <text evidence="1">Efflux system for nickel and cobalt.</text>
</comment>
<dbReference type="InterPro" id="IPR051224">
    <property type="entry name" value="NiCoT_RcnA"/>
</dbReference>
<dbReference type="EMBL" id="AQQZ01000001">
    <property type="protein sequence ID" value="KNG95408.1"/>
    <property type="molecule type" value="Genomic_DNA"/>
</dbReference>
<dbReference type="GO" id="GO:0010045">
    <property type="term" value="P:response to nickel cation"/>
    <property type="evidence" value="ECO:0007669"/>
    <property type="project" value="TreeGrafter"/>
</dbReference>
<dbReference type="GO" id="GO:0005886">
    <property type="term" value="C:plasma membrane"/>
    <property type="evidence" value="ECO:0007669"/>
    <property type="project" value="UniProtKB-SubCell"/>
</dbReference>
<evidence type="ECO:0000256" key="9">
    <source>
        <dbReference type="ARBA" id="ARBA00023065"/>
    </source>
</evidence>
<feature type="transmembrane region" description="Helical" evidence="13">
    <location>
        <begin position="50"/>
        <end position="72"/>
    </location>
</feature>
<dbReference type="OrthoDB" id="9812956at2"/>
<keyword evidence="5" id="KW-1003">Cell membrane</keyword>
<evidence type="ECO:0000313" key="14">
    <source>
        <dbReference type="EMBL" id="KNG95408.1"/>
    </source>
</evidence>
<comment type="caution">
    <text evidence="14">The sequence shown here is derived from an EMBL/GenBank/DDBJ whole genome shotgun (WGS) entry which is preliminary data.</text>
</comment>
<dbReference type="PANTHER" id="PTHR40659:SF1">
    <property type="entry name" value="NICKEL_COBALT EFFLUX SYSTEM RCNA"/>
    <property type="match status" value="1"/>
</dbReference>
<keyword evidence="8 13" id="KW-1133">Transmembrane helix</keyword>
<dbReference type="AlphaFoldDB" id="A0A0L1JVJ0"/>
<feature type="transmembrane region" description="Helical" evidence="13">
    <location>
        <begin position="262"/>
        <end position="285"/>
    </location>
</feature>
<dbReference type="PATRIC" id="fig|1317121.7.peg.410"/>
<keyword evidence="12" id="KW-0170">Cobalt</keyword>
<keyword evidence="6" id="KW-0533">Nickel</keyword>
<dbReference type="GO" id="GO:0046583">
    <property type="term" value="F:monoatomic cation efflux transmembrane transporter activity"/>
    <property type="evidence" value="ECO:0007669"/>
    <property type="project" value="TreeGrafter"/>
</dbReference>
<evidence type="ECO:0000256" key="12">
    <source>
        <dbReference type="ARBA" id="ARBA00023285"/>
    </source>
</evidence>
<evidence type="ECO:0000256" key="1">
    <source>
        <dbReference type="ARBA" id="ARBA00002510"/>
    </source>
</evidence>
<dbReference type="GO" id="GO:0015099">
    <property type="term" value="F:nickel cation transmembrane transporter activity"/>
    <property type="evidence" value="ECO:0007669"/>
    <property type="project" value="UniProtKB-UniRule"/>
</dbReference>
<dbReference type="InterPro" id="IPR011541">
    <property type="entry name" value="Ni/Co_transpt_high_affinity"/>
</dbReference>
<feature type="transmembrane region" description="Helical" evidence="13">
    <location>
        <begin position="222"/>
        <end position="250"/>
    </location>
</feature>
<dbReference type="STRING" id="1317121.ATO11_02035"/>
<organism evidence="14 15">
    <name type="scientific">Pseudaestuariivita atlantica</name>
    <dbReference type="NCBI Taxonomy" id="1317121"/>
    <lineage>
        <taxon>Bacteria</taxon>
        <taxon>Pseudomonadati</taxon>
        <taxon>Pseudomonadota</taxon>
        <taxon>Alphaproteobacteria</taxon>
        <taxon>Rhodobacterales</taxon>
        <taxon>Paracoccaceae</taxon>
        <taxon>Pseudaestuariivita</taxon>
    </lineage>
</organism>
<gene>
    <name evidence="14" type="ORF">ATO11_02035</name>
</gene>
<protein>
    <recommendedName>
        <fullName evidence="13">Nickel/cobalt efflux system</fullName>
    </recommendedName>
</protein>
<keyword evidence="10" id="KW-0921">Nickel transport</keyword>
<comment type="subcellular location">
    <subcellularLocation>
        <location evidence="2 13">Cell membrane</location>
        <topology evidence="2 13">Multi-pass membrane protein</topology>
    </subcellularLocation>
</comment>
<reference evidence="14 15" key="1">
    <citation type="journal article" date="2015" name="Int. J. Syst. Evol. Microbiol.">
        <title>Aestuariivita atlantica sp. nov., isolated from deep sea sediment of the Atlantic Ocean.</title>
        <authorList>
            <person name="Li G."/>
            <person name="Lai Q."/>
            <person name="Du Y."/>
            <person name="Liu X."/>
            <person name="Sun F."/>
            <person name="Shao Z."/>
        </authorList>
    </citation>
    <scope>NUCLEOTIDE SEQUENCE [LARGE SCALE GENOMIC DNA]</scope>
    <source>
        <strain evidence="14 15">22II-S11-z3</strain>
    </source>
</reference>
<evidence type="ECO:0000256" key="11">
    <source>
        <dbReference type="ARBA" id="ARBA00023136"/>
    </source>
</evidence>
<evidence type="ECO:0000313" key="15">
    <source>
        <dbReference type="Proteomes" id="UP000036938"/>
    </source>
</evidence>
<name>A0A0L1JVJ0_9RHOB</name>
<keyword evidence="9" id="KW-0406">Ion transport</keyword>
<dbReference type="Proteomes" id="UP000036938">
    <property type="component" value="Unassembled WGS sequence"/>
</dbReference>
<evidence type="ECO:0000256" key="3">
    <source>
        <dbReference type="ARBA" id="ARBA00022426"/>
    </source>
</evidence>
<feature type="transmembrane region" description="Helical" evidence="13">
    <location>
        <begin position="92"/>
        <end position="118"/>
    </location>
</feature>
<feature type="transmembrane region" description="Helical" evidence="13">
    <location>
        <begin position="6"/>
        <end position="29"/>
    </location>
</feature>
<dbReference type="RefSeq" id="WP_050529141.1">
    <property type="nucleotide sequence ID" value="NZ_AQQZ01000001.1"/>
</dbReference>
<dbReference type="PANTHER" id="PTHR40659">
    <property type="entry name" value="NICKEL/COBALT EFFLUX SYSTEM RCNA"/>
    <property type="match status" value="1"/>
</dbReference>
<evidence type="ECO:0000256" key="10">
    <source>
        <dbReference type="ARBA" id="ARBA00023112"/>
    </source>
</evidence>
<feature type="transmembrane region" description="Helical" evidence="13">
    <location>
        <begin position="194"/>
        <end position="215"/>
    </location>
</feature>
<dbReference type="GO" id="GO:0006824">
    <property type="term" value="P:cobalt ion transport"/>
    <property type="evidence" value="ECO:0007669"/>
    <property type="project" value="UniProtKB-KW"/>
</dbReference>
<feature type="transmembrane region" description="Helical" evidence="13">
    <location>
        <begin position="139"/>
        <end position="157"/>
    </location>
</feature>
<proteinExistence type="inferred from homology"/>
<comment type="similarity">
    <text evidence="13">Belongs to the NiCoT transporter (TC 2.A.52) family.</text>
</comment>
<evidence type="ECO:0000256" key="8">
    <source>
        <dbReference type="ARBA" id="ARBA00022989"/>
    </source>
</evidence>
<evidence type="ECO:0000256" key="13">
    <source>
        <dbReference type="RuleBase" id="RU362101"/>
    </source>
</evidence>
<sequence length="286" mass="29057">MQVRAIVVVVVIVAAAFILYLQWPALIALTSDAQRGFQNAMASSLRAARSGDVAAVLALCLATFLYGVVHAAGPGHGKIILGATAVATRSGVGRMVLLSTGSALAQALSAILLVGALVEGARWLGGRDAVALAEDWLRPFSYALFLLIGGVLVLRGINLLRLREDGSHGGHGECSHAHGPTAEQADAVTNWQEAAFVILSIAVRPCTGALILLVIAARLDLFWLGALATLTMGLGTAVLNGGVAVSGVFARQLAGVGNLGGLSVAAGLFQVLAGGAVVAISLAVLF</sequence>
<evidence type="ECO:0000256" key="7">
    <source>
        <dbReference type="ARBA" id="ARBA00022692"/>
    </source>
</evidence>
<keyword evidence="7 13" id="KW-0812">Transmembrane</keyword>